<keyword evidence="13" id="KW-1185">Reference proteome</keyword>
<sequence length="281" mass="31448">MSLLNSEENYNNKYKITSNYCLYEIGDYLSLEEEDKYSDTNKDTERVVGGTAAPDGAVPHQIGIRVPKEDNWLFCGGAIIEKRWIMTAAHCLVKIKPKDIVAAAGTNVRRRGGTEYKISKFIIHENYGRTSFANDIALILTEEDIEFSDKVKPVKLASRNIEPGAKCLLTGWGYTNQKGTKIPDKLQWLNVTALSVNNCQNQLKAFQKNHPFTKKQICTLTKRGEGTCQGDSGSALIEKGEAVGVASYNLPCAYGVPDVFTRVYEYLDWIKARMDENTTKI</sequence>
<dbReference type="EMBL" id="CALOZG010000042">
    <property type="protein sequence ID" value="CAH4035099.1"/>
    <property type="molecule type" value="Genomic_DNA"/>
</dbReference>
<evidence type="ECO:0000256" key="3">
    <source>
        <dbReference type="ARBA" id="ARBA00022525"/>
    </source>
</evidence>
<dbReference type="Gene3D" id="2.40.10.10">
    <property type="entry name" value="Trypsin-like serine proteases"/>
    <property type="match status" value="1"/>
</dbReference>
<dbReference type="GO" id="GO:0005576">
    <property type="term" value="C:extracellular region"/>
    <property type="evidence" value="ECO:0007669"/>
    <property type="project" value="UniProtKB-SubCell"/>
</dbReference>
<keyword evidence="4 10" id="KW-0645">Protease</keyword>
<dbReference type="FunFam" id="2.40.10.10:FF:000047">
    <property type="entry name" value="Trypsin eta"/>
    <property type="match status" value="1"/>
</dbReference>
<comment type="catalytic activity">
    <reaction evidence="8">
        <text>Preferential cleavage: Arg-|-Xaa, Lys-|-Xaa.</text>
        <dbReference type="EC" id="3.4.21.4"/>
    </reaction>
</comment>
<keyword evidence="5 10" id="KW-0378">Hydrolase</keyword>
<evidence type="ECO:0000256" key="6">
    <source>
        <dbReference type="ARBA" id="ARBA00022825"/>
    </source>
</evidence>
<evidence type="ECO:0000256" key="4">
    <source>
        <dbReference type="ARBA" id="ARBA00022670"/>
    </source>
</evidence>
<dbReference type="InterPro" id="IPR033116">
    <property type="entry name" value="TRYPSIN_SER"/>
</dbReference>
<dbReference type="InterPro" id="IPR001314">
    <property type="entry name" value="Peptidase_S1A"/>
</dbReference>
<evidence type="ECO:0000256" key="10">
    <source>
        <dbReference type="RuleBase" id="RU363034"/>
    </source>
</evidence>
<keyword evidence="6 10" id="KW-0720">Serine protease</keyword>
<comment type="caution">
    <text evidence="12">The sequence shown here is derived from an EMBL/GenBank/DDBJ whole genome shotgun (WGS) entry which is preliminary data.</text>
</comment>
<dbReference type="PROSITE" id="PS50240">
    <property type="entry name" value="TRYPSIN_DOM"/>
    <property type="match status" value="1"/>
</dbReference>
<dbReference type="InterPro" id="IPR043504">
    <property type="entry name" value="Peptidase_S1_PA_chymotrypsin"/>
</dbReference>
<dbReference type="InterPro" id="IPR009003">
    <property type="entry name" value="Peptidase_S1_PA"/>
</dbReference>
<keyword evidence="3" id="KW-0964">Secreted</keyword>
<evidence type="ECO:0000259" key="11">
    <source>
        <dbReference type="PROSITE" id="PS50240"/>
    </source>
</evidence>
<evidence type="ECO:0000256" key="8">
    <source>
        <dbReference type="ARBA" id="ARBA00036320"/>
    </source>
</evidence>
<proteinExistence type="inferred from homology"/>
<dbReference type="SMART" id="SM00020">
    <property type="entry name" value="Tryp_SPc"/>
    <property type="match status" value="1"/>
</dbReference>
<dbReference type="InterPro" id="IPR018114">
    <property type="entry name" value="TRYPSIN_HIS"/>
</dbReference>
<name>A0A9P0XG80_PIEBR</name>
<evidence type="ECO:0000256" key="7">
    <source>
        <dbReference type="ARBA" id="ARBA00023157"/>
    </source>
</evidence>
<comment type="subcellular location">
    <subcellularLocation>
        <location evidence="1">Secreted</location>
    </subcellularLocation>
</comment>
<organism evidence="12 13">
    <name type="scientific">Pieris brassicae</name>
    <name type="common">White butterfly</name>
    <name type="synonym">Large white butterfly</name>
    <dbReference type="NCBI Taxonomy" id="7116"/>
    <lineage>
        <taxon>Eukaryota</taxon>
        <taxon>Metazoa</taxon>
        <taxon>Ecdysozoa</taxon>
        <taxon>Arthropoda</taxon>
        <taxon>Hexapoda</taxon>
        <taxon>Insecta</taxon>
        <taxon>Pterygota</taxon>
        <taxon>Neoptera</taxon>
        <taxon>Endopterygota</taxon>
        <taxon>Lepidoptera</taxon>
        <taxon>Glossata</taxon>
        <taxon>Ditrysia</taxon>
        <taxon>Papilionoidea</taxon>
        <taxon>Pieridae</taxon>
        <taxon>Pierinae</taxon>
        <taxon>Pieris</taxon>
    </lineage>
</organism>
<dbReference type="CDD" id="cd00190">
    <property type="entry name" value="Tryp_SPc"/>
    <property type="match status" value="1"/>
</dbReference>
<dbReference type="EC" id="3.4.21.4" evidence="9"/>
<dbReference type="PROSITE" id="PS00135">
    <property type="entry name" value="TRYPSIN_SER"/>
    <property type="match status" value="1"/>
</dbReference>
<comment type="similarity">
    <text evidence="2">Belongs to the peptidase S1 family.</text>
</comment>
<dbReference type="PANTHER" id="PTHR24276:SF96">
    <property type="entry name" value="PEPTIDASE S1 DOMAIN-CONTAINING PROTEIN"/>
    <property type="match status" value="1"/>
</dbReference>
<dbReference type="GO" id="GO:0004252">
    <property type="term" value="F:serine-type endopeptidase activity"/>
    <property type="evidence" value="ECO:0007669"/>
    <property type="project" value="UniProtKB-EC"/>
</dbReference>
<evidence type="ECO:0000256" key="2">
    <source>
        <dbReference type="ARBA" id="ARBA00007664"/>
    </source>
</evidence>
<keyword evidence="7" id="KW-1015">Disulfide bond</keyword>
<evidence type="ECO:0000313" key="13">
    <source>
        <dbReference type="Proteomes" id="UP001152562"/>
    </source>
</evidence>
<accession>A0A9P0XG80</accession>
<dbReference type="AlphaFoldDB" id="A0A9P0XG80"/>
<evidence type="ECO:0000313" key="12">
    <source>
        <dbReference type="EMBL" id="CAH4035099.1"/>
    </source>
</evidence>
<dbReference type="InterPro" id="IPR001254">
    <property type="entry name" value="Trypsin_dom"/>
</dbReference>
<evidence type="ECO:0000256" key="1">
    <source>
        <dbReference type="ARBA" id="ARBA00004613"/>
    </source>
</evidence>
<dbReference type="PRINTS" id="PR00722">
    <property type="entry name" value="CHYMOTRYPSIN"/>
</dbReference>
<dbReference type="PANTHER" id="PTHR24276">
    <property type="entry name" value="POLYSERASE-RELATED"/>
    <property type="match status" value="1"/>
</dbReference>
<dbReference type="PROSITE" id="PS00134">
    <property type="entry name" value="TRYPSIN_HIS"/>
    <property type="match status" value="1"/>
</dbReference>
<dbReference type="Proteomes" id="UP001152562">
    <property type="component" value="Unassembled WGS sequence"/>
</dbReference>
<evidence type="ECO:0000256" key="9">
    <source>
        <dbReference type="ARBA" id="ARBA00038868"/>
    </source>
</evidence>
<protein>
    <recommendedName>
        <fullName evidence="9">trypsin</fullName>
        <ecNumber evidence="9">3.4.21.4</ecNumber>
    </recommendedName>
</protein>
<dbReference type="SUPFAM" id="SSF50494">
    <property type="entry name" value="Trypsin-like serine proteases"/>
    <property type="match status" value="1"/>
</dbReference>
<reference evidence="12" key="1">
    <citation type="submission" date="2022-05" db="EMBL/GenBank/DDBJ databases">
        <authorList>
            <person name="Okamura Y."/>
        </authorList>
    </citation>
    <scope>NUCLEOTIDE SEQUENCE</scope>
</reference>
<dbReference type="GO" id="GO:0016485">
    <property type="term" value="P:protein processing"/>
    <property type="evidence" value="ECO:0007669"/>
    <property type="project" value="UniProtKB-ARBA"/>
</dbReference>
<evidence type="ECO:0000256" key="5">
    <source>
        <dbReference type="ARBA" id="ARBA00022801"/>
    </source>
</evidence>
<feature type="domain" description="Peptidase S1" evidence="11">
    <location>
        <begin position="47"/>
        <end position="275"/>
    </location>
</feature>
<dbReference type="Pfam" id="PF00089">
    <property type="entry name" value="Trypsin"/>
    <property type="match status" value="1"/>
</dbReference>
<gene>
    <name evidence="12" type="ORF">PIBRA_LOCUS11203</name>
</gene>
<dbReference type="InterPro" id="IPR050430">
    <property type="entry name" value="Peptidase_S1"/>
</dbReference>